<dbReference type="InterPro" id="IPR017867">
    <property type="entry name" value="Tyr_phospatase_low_mol_wt"/>
</dbReference>
<name>A0AAU7VL74_9FIRM</name>
<evidence type="ECO:0000256" key="4">
    <source>
        <dbReference type="PIRSR" id="PIRSR617867-1"/>
    </source>
</evidence>
<dbReference type="SMART" id="SM00226">
    <property type="entry name" value="LMWPc"/>
    <property type="match status" value="1"/>
</dbReference>
<dbReference type="RefSeq" id="WP_350343544.1">
    <property type="nucleotide sequence ID" value="NZ_CP158367.1"/>
</dbReference>
<dbReference type="InterPro" id="IPR023485">
    <property type="entry name" value="Ptyr_pPase"/>
</dbReference>
<evidence type="ECO:0000256" key="3">
    <source>
        <dbReference type="ARBA" id="ARBA00022912"/>
    </source>
</evidence>
<evidence type="ECO:0000313" key="6">
    <source>
        <dbReference type="EMBL" id="XBX74795.1"/>
    </source>
</evidence>
<dbReference type="GO" id="GO:0004725">
    <property type="term" value="F:protein tyrosine phosphatase activity"/>
    <property type="evidence" value="ECO:0007669"/>
    <property type="project" value="InterPro"/>
</dbReference>
<gene>
    <name evidence="6" type="ORF">PRVXT_002854</name>
</gene>
<reference evidence="6" key="2">
    <citation type="submission" date="2024-06" db="EMBL/GenBank/DDBJ databases">
        <authorList>
            <person name="Petrova K.O."/>
            <person name="Toshchakov S.V."/>
            <person name="Boltjanskaja Y.V."/>
            <person name="Kevbrin V."/>
        </authorList>
    </citation>
    <scope>NUCLEOTIDE SEQUENCE</scope>
    <source>
        <strain evidence="6">Z-910T</strain>
    </source>
</reference>
<dbReference type="InterPro" id="IPR036196">
    <property type="entry name" value="Ptyr_pPase_sf"/>
</dbReference>
<dbReference type="EMBL" id="CP158367">
    <property type="protein sequence ID" value="XBX74795.1"/>
    <property type="molecule type" value="Genomic_DNA"/>
</dbReference>
<keyword evidence="3" id="KW-0904">Protein phosphatase</keyword>
<dbReference type="Gene3D" id="3.40.50.2300">
    <property type="match status" value="1"/>
</dbReference>
<feature type="active site" description="Nucleophile" evidence="4">
    <location>
        <position position="6"/>
    </location>
</feature>
<dbReference type="PANTHER" id="PTHR11717:SF31">
    <property type="entry name" value="LOW MOLECULAR WEIGHT PROTEIN-TYROSINE-PHOSPHATASE ETP-RELATED"/>
    <property type="match status" value="1"/>
</dbReference>
<feature type="active site" evidence="4">
    <location>
        <position position="12"/>
    </location>
</feature>
<evidence type="ECO:0000256" key="1">
    <source>
        <dbReference type="ARBA" id="ARBA00011063"/>
    </source>
</evidence>
<organism evidence="6">
    <name type="scientific">Proteinivorax tanatarense</name>
    <dbReference type="NCBI Taxonomy" id="1260629"/>
    <lineage>
        <taxon>Bacteria</taxon>
        <taxon>Bacillati</taxon>
        <taxon>Bacillota</taxon>
        <taxon>Clostridia</taxon>
        <taxon>Eubacteriales</taxon>
        <taxon>Proteinivoracaceae</taxon>
        <taxon>Proteinivorax</taxon>
    </lineage>
</organism>
<dbReference type="InterPro" id="IPR050438">
    <property type="entry name" value="LMW_PTPase"/>
</dbReference>
<reference evidence="6" key="1">
    <citation type="journal article" date="2013" name="Extremophiles">
        <title>Proteinivorax tanatarense gen. nov., sp. nov., an anaerobic, haloalkaliphilic, proteolytic bacterium isolated from a decaying algal bloom, and proposal of Proteinivoraceae fam. nov.</title>
        <authorList>
            <person name="Kevbrin V."/>
            <person name="Boltyanskaya Y."/>
            <person name="Zhilina T."/>
            <person name="Kolganova T."/>
            <person name="Lavrentjeva E."/>
            <person name="Kuznetsov B."/>
        </authorList>
    </citation>
    <scope>NUCLEOTIDE SEQUENCE</scope>
    <source>
        <strain evidence="6">Z-910T</strain>
    </source>
</reference>
<evidence type="ECO:0000259" key="5">
    <source>
        <dbReference type="SMART" id="SM00226"/>
    </source>
</evidence>
<dbReference type="CDD" id="cd16344">
    <property type="entry name" value="LMWPAP"/>
    <property type="match status" value="1"/>
</dbReference>
<proteinExistence type="inferred from homology"/>
<feature type="active site" description="Proton donor" evidence="4">
    <location>
        <position position="123"/>
    </location>
</feature>
<evidence type="ECO:0000256" key="2">
    <source>
        <dbReference type="ARBA" id="ARBA00022801"/>
    </source>
</evidence>
<comment type="similarity">
    <text evidence="1">Belongs to the low molecular weight phosphotyrosine protein phosphatase family.</text>
</comment>
<dbReference type="PRINTS" id="PR00719">
    <property type="entry name" value="LMWPTPASE"/>
</dbReference>
<dbReference type="AlphaFoldDB" id="A0AAU7VL74"/>
<dbReference type="SUPFAM" id="SSF52788">
    <property type="entry name" value="Phosphotyrosine protein phosphatases I"/>
    <property type="match status" value="1"/>
</dbReference>
<protein>
    <submittedName>
        <fullName evidence="6">Low molecular weight protein arginine phosphatase</fullName>
    </submittedName>
</protein>
<accession>A0AAU7VL74</accession>
<dbReference type="Pfam" id="PF01451">
    <property type="entry name" value="LMWPc"/>
    <property type="match status" value="1"/>
</dbReference>
<dbReference type="PANTHER" id="PTHR11717">
    <property type="entry name" value="LOW MOLECULAR WEIGHT PROTEIN TYROSINE PHOSPHATASE"/>
    <property type="match status" value="1"/>
</dbReference>
<feature type="domain" description="Phosphotyrosine protein phosphatase I" evidence="5">
    <location>
        <begin position="2"/>
        <end position="149"/>
    </location>
</feature>
<sequence length="149" mass="16643">MILLVCTGNTCRSPLAAAYLDSITGEDVQVLSAGLMAFDDMPASEYSKKVAEEAGLDISKHKSKQVTQNLVKSAGLILTMTKAHKNTLLNTFPESKGKVYTLKEHSMLYNKDKRTSKSYDITDPFGRTKEEYMECFQEIKESLQHLGKK</sequence>
<keyword evidence="2" id="KW-0378">Hydrolase</keyword>